<organism evidence="11 12">
    <name type="scientific">Virgibacillus siamensis</name>
    <dbReference type="NCBI Taxonomy" id="480071"/>
    <lineage>
        <taxon>Bacteria</taxon>
        <taxon>Bacillati</taxon>
        <taxon>Bacillota</taxon>
        <taxon>Bacilli</taxon>
        <taxon>Bacillales</taxon>
        <taxon>Bacillaceae</taxon>
        <taxon>Virgibacillus</taxon>
    </lineage>
</organism>
<dbReference type="PANTHER" id="PTHR13285:SF23">
    <property type="entry name" value="TEICHOIC ACID D-ALANYLTRANSFERASE"/>
    <property type="match status" value="1"/>
</dbReference>
<keyword evidence="7 9" id="KW-0472">Membrane</keyword>
<feature type="transmembrane region" description="Helical" evidence="10">
    <location>
        <begin position="303"/>
        <end position="320"/>
    </location>
</feature>
<feature type="transmembrane region" description="Helical" evidence="10">
    <location>
        <begin position="356"/>
        <end position="380"/>
    </location>
</feature>
<comment type="similarity">
    <text evidence="2 9">Belongs to the membrane-bound acyltransferase family.</text>
</comment>
<evidence type="ECO:0000256" key="6">
    <source>
        <dbReference type="ARBA" id="ARBA00022989"/>
    </source>
</evidence>
<comment type="subcellular location">
    <subcellularLocation>
        <location evidence="1">Cell membrane</location>
        <topology evidence="1">Multi-pass membrane protein</topology>
    </subcellularLocation>
</comment>
<dbReference type="InterPro" id="IPR024194">
    <property type="entry name" value="Ac/AlaTfrase_AlgI/DltB"/>
</dbReference>
<gene>
    <name evidence="11" type="ORF">GCM10009001_22740</name>
</gene>
<evidence type="ECO:0000256" key="8">
    <source>
        <dbReference type="ARBA" id="ARBA00023315"/>
    </source>
</evidence>
<dbReference type="PIRSF" id="PIRSF500217">
    <property type="entry name" value="AlgI"/>
    <property type="match status" value="1"/>
</dbReference>
<keyword evidence="12" id="KW-1185">Reference proteome</keyword>
<comment type="caution">
    <text evidence="11">The sequence shown here is derived from an EMBL/GenBank/DDBJ whole genome shotgun (WGS) entry which is preliminary data.</text>
</comment>
<name>A0ABN1G6L0_9BACI</name>
<feature type="transmembrane region" description="Helical" evidence="10">
    <location>
        <begin position="7"/>
        <end position="26"/>
    </location>
</feature>
<evidence type="ECO:0000256" key="3">
    <source>
        <dbReference type="ARBA" id="ARBA00022475"/>
    </source>
</evidence>
<keyword evidence="5 10" id="KW-0812">Transmembrane</keyword>
<dbReference type="Proteomes" id="UP001500866">
    <property type="component" value="Unassembled WGS sequence"/>
</dbReference>
<dbReference type="InterPro" id="IPR051085">
    <property type="entry name" value="MB_O-acyltransferase"/>
</dbReference>
<evidence type="ECO:0000313" key="11">
    <source>
        <dbReference type="EMBL" id="GAA0604946.1"/>
    </source>
</evidence>
<evidence type="ECO:0000256" key="7">
    <source>
        <dbReference type="ARBA" id="ARBA00023136"/>
    </source>
</evidence>
<evidence type="ECO:0000256" key="10">
    <source>
        <dbReference type="SAM" id="Phobius"/>
    </source>
</evidence>
<evidence type="ECO:0000313" key="12">
    <source>
        <dbReference type="Proteomes" id="UP001500866"/>
    </source>
</evidence>
<feature type="transmembrane region" description="Helical" evidence="10">
    <location>
        <begin position="442"/>
        <end position="463"/>
    </location>
</feature>
<dbReference type="Pfam" id="PF03062">
    <property type="entry name" value="MBOAT"/>
    <property type="match status" value="1"/>
</dbReference>
<dbReference type="InterPro" id="IPR028362">
    <property type="entry name" value="AlgI"/>
</dbReference>
<protein>
    <submittedName>
        <fullName evidence="11">MBOAT family protein</fullName>
    </submittedName>
</protein>
<evidence type="ECO:0000256" key="2">
    <source>
        <dbReference type="ARBA" id="ARBA00010323"/>
    </source>
</evidence>
<reference evidence="11 12" key="1">
    <citation type="journal article" date="2019" name="Int. J. Syst. Evol. Microbiol.">
        <title>The Global Catalogue of Microorganisms (GCM) 10K type strain sequencing project: providing services to taxonomists for standard genome sequencing and annotation.</title>
        <authorList>
            <consortium name="The Broad Institute Genomics Platform"/>
            <consortium name="The Broad Institute Genome Sequencing Center for Infectious Disease"/>
            <person name="Wu L."/>
            <person name="Ma J."/>
        </authorList>
    </citation>
    <scope>NUCLEOTIDE SEQUENCE [LARGE SCALE GENOMIC DNA]</scope>
    <source>
        <strain evidence="11 12">JCM 15395</strain>
    </source>
</reference>
<keyword evidence="3 9" id="KW-1003">Cell membrane</keyword>
<keyword evidence="6 10" id="KW-1133">Transmembrane helix</keyword>
<keyword evidence="8 9" id="KW-0012">Acyltransferase</keyword>
<evidence type="ECO:0000256" key="1">
    <source>
        <dbReference type="ARBA" id="ARBA00004651"/>
    </source>
</evidence>
<sequence length="475" mass="53586">MVFSSPVFLFLFLPIMLVTYFLMPRALKNYLLLAGSLFFYAWGEPVLVVIMLLSIGMNYVFGLAVDANRGSSVKLKWVMAVMIVANLGILVVFKYAQFLIGSVNTLLSISIEIPDIPLPIGISFFTFQSVSYVIDVYRKDGEAQKNPFNVGLYISLFPQLIAGPIVRYQTIAAQIKERQETIAGFAYGIRRFIIGLGKKIIIADSCGRIADQIFAQNPADFSTGLAWIGIIAYTFQIYFDFSGYSDMAIGLARMFGFNLLENFNYPYISKSIGEFWRRWNISLGSWFRDYVYIPLGGNRKGEVHTYLNLLIVWTLTGVWHGADWTFVLWGTYNGLFIMLEKAFLGKMLKRSNRALAHIYAMFVVVTGFVFFRSNSFSYAFSYLGSMFGFNGSGSWGMDASFQLAENGVILLIALVASTSLLKKICAWVENKAKQSGRIRAAGYRFMATSSYSLVLVTSVVYMISNTFNPFIYFRF</sequence>
<dbReference type="EMBL" id="BAAADS010000016">
    <property type="protein sequence ID" value="GAA0604946.1"/>
    <property type="molecule type" value="Genomic_DNA"/>
</dbReference>
<feature type="transmembrane region" description="Helical" evidence="10">
    <location>
        <begin position="46"/>
        <end position="65"/>
    </location>
</feature>
<evidence type="ECO:0000256" key="9">
    <source>
        <dbReference type="PIRNR" id="PIRNR016636"/>
    </source>
</evidence>
<feature type="transmembrane region" description="Helical" evidence="10">
    <location>
        <begin position="116"/>
        <end position="137"/>
    </location>
</feature>
<accession>A0ABN1G6L0</accession>
<feature type="transmembrane region" description="Helical" evidence="10">
    <location>
        <begin position="400"/>
        <end position="421"/>
    </location>
</feature>
<evidence type="ECO:0000256" key="5">
    <source>
        <dbReference type="ARBA" id="ARBA00022692"/>
    </source>
</evidence>
<dbReference type="PANTHER" id="PTHR13285">
    <property type="entry name" value="ACYLTRANSFERASE"/>
    <property type="match status" value="1"/>
</dbReference>
<feature type="transmembrane region" description="Helical" evidence="10">
    <location>
        <begin position="77"/>
        <end position="96"/>
    </location>
</feature>
<proteinExistence type="inferred from homology"/>
<keyword evidence="4 9" id="KW-0808">Transferase</keyword>
<evidence type="ECO:0000256" key="4">
    <source>
        <dbReference type="ARBA" id="ARBA00022679"/>
    </source>
</evidence>
<dbReference type="RefSeq" id="WP_343813130.1">
    <property type="nucleotide sequence ID" value="NZ_BAAADS010000016.1"/>
</dbReference>
<dbReference type="PIRSF" id="PIRSF016636">
    <property type="entry name" value="AlgI_DltB"/>
    <property type="match status" value="1"/>
</dbReference>
<dbReference type="InterPro" id="IPR004299">
    <property type="entry name" value="MBOAT_fam"/>
</dbReference>